<keyword evidence="1" id="KW-0472">Membrane</keyword>
<evidence type="ECO:0000313" key="2">
    <source>
        <dbReference type="EMBL" id="KIK33799.1"/>
    </source>
</evidence>
<protein>
    <submittedName>
        <fullName evidence="2">Uncharacterized protein</fullName>
    </submittedName>
</protein>
<feature type="transmembrane region" description="Helical" evidence="1">
    <location>
        <begin position="20"/>
        <end position="39"/>
    </location>
</feature>
<evidence type="ECO:0000313" key="3">
    <source>
        <dbReference type="Proteomes" id="UP000054485"/>
    </source>
</evidence>
<dbReference type="OrthoDB" id="10436262at2759"/>
<dbReference type="AlphaFoldDB" id="A0A0D0A6H2"/>
<dbReference type="HOGENOM" id="CLU_2874092_0_0_1"/>
<organism evidence="2 3">
    <name type="scientific">Suillus luteus UH-Slu-Lm8-n1</name>
    <dbReference type="NCBI Taxonomy" id="930992"/>
    <lineage>
        <taxon>Eukaryota</taxon>
        <taxon>Fungi</taxon>
        <taxon>Dikarya</taxon>
        <taxon>Basidiomycota</taxon>
        <taxon>Agaricomycotina</taxon>
        <taxon>Agaricomycetes</taxon>
        <taxon>Agaricomycetidae</taxon>
        <taxon>Boletales</taxon>
        <taxon>Suillineae</taxon>
        <taxon>Suillaceae</taxon>
        <taxon>Suillus</taxon>
    </lineage>
</organism>
<feature type="non-terminal residue" evidence="2">
    <location>
        <position position="65"/>
    </location>
</feature>
<name>A0A0D0A6H2_9AGAM</name>
<proteinExistence type="predicted"/>
<evidence type="ECO:0000256" key="1">
    <source>
        <dbReference type="SAM" id="Phobius"/>
    </source>
</evidence>
<feature type="transmembrane region" description="Helical" evidence="1">
    <location>
        <begin position="46"/>
        <end position="64"/>
    </location>
</feature>
<sequence length="65" mass="7200">MITPVYEPLPYALSGFSFTQQVGIQISNIGSIAILWLVYMWYITEAFLVLSAVLSICALSVFPIV</sequence>
<reference evidence="3" key="2">
    <citation type="submission" date="2015-01" db="EMBL/GenBank/DDBJ databases">
        <title>Evolutionary Origins and Diversification of the Mycorrhizal Mutualists.</title>
        <authorList>
            <consortium name="DOE Joint Genome Institute"/>
            <consortium name="Mycorrhizal Genomics Consortium"/>
            <person name="Kohler A."/>
            <person name="Kuo A."/>
            <person name="Nagy L.G."/>
            <person name="Floudas D."/>
            <person name="Copeland A."/>
            <person name="Barry K.W."/>
            <person name="Cichocki N."/>
            <person name="Veneault-Fourrey C."/>
            <person name="LaButti K."/>
            <person name="Lindquist E.A."/>
            <person name="Lipzen A."/>
            <person name="Lundell T."/>
            <person name="Morin E."/>
            <person name="Murat C."/>
            <person name="Riley R."/>
            <person name="Ohm R."/>
            <person name="Sun H."/>
            <person name="Tunlid A."/>
            <person name="Henrissat B."/>
            <person name="Grigoriev I.V."/>
            <person name="Hibbett D.S."/>
            <person name="Martin F."/>
        </authorList>
    </citation>
    <scope>NUCLEOTIDE SEQUENCE [LARGE SCALE GENOMIC DNA]</scope>
    <source>
        <strain evidence="3">UH-Slu-Lm8-n1</strain>
    </source>
</reference>
<keyword evidence="1" id="KW-0812">Transmembrane</keyword>
<accession>A0A0D0A6H2</accession>
<reference evidence="2 3" key="1">
    <citation type="submission" date="2014-04" db="EMBL/GenBank/DDBJ databases">
        <authorList>
            <consortium name="DOE Joint Genome Institute"/>
            <person name="Kuo A."/>
            <person name="Ruytinx J."/>
            <person name="Rineau F."/>
            <person name="Colpaert J."/>
            <person name="Kohler A."/>
            <person name="Nagy L.G."/>
            <person name="Floudas D."/>
            <person name="Copeland A."/>
            <person name="Barry K.W."/>
            <person name="Cichocki N."/>
            <person name="Veneault-Fourrey C."/>
            <person name="LaButti K."/>
            <person name="Lindquist E.A."/>
            <person name="Lipzen A."/>
            <person name="Lundell T."/>
            <person name="Morin E."/>
            <person name="Murat C."/>
            <person name="Sun H."/>
            <person name="Tunlid A."/>
            <person name="Henrissat B."/>
            <person name="Grigoriev I.V."/>
            <person name="Hibbett D.S."/>
            <person name="Martin F."/>
            <person name="Nordberg H.P."/>
            <person name="Cantor M.N."/>
            <person name="Hua S.X."/>
        </authorList>
    </citation>
    <scope>NUCLEOTIDE SEQUENCE [LARGE SCALE GENOMIC DNA]</scope>
    <source>
        <strain evidence="2 3">UH-Slu-Lm8-n1</strain>
    </source>
</reference>
<dbReference type="Proteomes" id="UP000054485">
    <property type="component" value="Unassembled WGS sequence"/>
</dbReference>
<dbReference type="InParanoid" id="A0A0D0A6H2"/>
<keyword evidence="1" id="KW-1133">Transmembrane helix</keyword>
<dbReference type="EMBL" id="KN835868">
    <property type="protein sequence ID" value="KIK33799.1"/>
    <property type="molecule type" value="Genomic_DNA"/>
</dbReference>
<gene>
    <name evidence="2" type="ORF">CY34DRAFT_813368</name>
</gene>
<keyword evidence="3" id="KW-1185">Reference proteome</keyword>